<dbReference type="EMBL" id="JARBDR010000246">
    <property type="protein sequence ID" value="KAJ8316839.1"/>
    <property type="molecule type" value="Genomic_DNA"/>
</dbReference>
<feature type="transmembrane region" description="Helical" evidence="1">
    <location>
        <begin position="85"/>
        <end position="106"/>
    </location>
</feature>
<name>A0ABQ9FHS4_TEGGR</name>
<accession>A0ABQ9FHS4</accession>
<reference evidence="2 3" key="1">
    <citation type="submission" date="2022-12" db="EMBL/GenBank/DDBJ databases">
        <title>Chromosome-level genome of Tegillarca granosa.</title>
        <authorList>
            <person name="Kim J."/>
        </authorList>
    </citation>
    <scope>NUCLEOTIDE SEQUENCE [LARGE SCALE GENOMIC DNA]</scope>
    <source>
        <strain evidence="2">Teg-2019</strain>
        <tissue evidence="2">Adductor muscle</tissue>
    </source>
</reference>
<keyword evidence="1" id="KW-0812">Transmembrane</keyword>
<keyword evidence="3" id="KW-1185">Reference proteome</keyword>
<gene>
    <name evidence="2" type="ORF">KUTeg_004743</name>
</gene>
<sequence>MASGGRGRVDRIIMLMMVGGLFTFLIAFCGCCGSLRENTLLLKMGDAINILCGKDALKESDPSQLDIINTKGCLKGLGDFIQENAFVIGGVILGVLIPQILFICFAKQLVDQIKMQMAKWR</sequence>
<keyword evidence="1" id="KW-0472">Membrane</keyword>
<comment type="caution">
    <text evidence="2">The sequence shown here is derived from an EMBL/GenBank/DDBJ whole genome shotgun (WGS) entry which is preliminary data.</text>
</comment>
<evidence type="ECO:0000313" key="3">
    <source>
        <dbReference type="Proteomes" id="UP001217089"/>
    </source>
</evidence>
<evidence type="ECO:0000313" key="2">
    <source>
        <dbReference type="EMBL" id="KAJ8316839.1"/>
    </source>
</evidence>
<protein>
    <submittedName>
        <fullName evidence="2">Uncharacterized protein</fullName>
    </submittedName>
</protein>
<evidence type="ECO:0000256" key="1">
    <source>
        <dbReference type="SAM" id="Phobius"/>
    </source>
</evidence>
<dbReference type="PROSITE" id="PS51257">
    <property type="entry name" value="PROKAR_LIPOPROTEIN"/>
    <property type="match status" value="1"/>
</dbReference>
<dbReference type="Proteomes" id="UP001217089">
    <property type="component" value="Unassembled WGS sequence"/>
</dbReference>
<feature type="transmembrane region" description="Helical" evidence="1">
    <location>
        <begin position="12"/>
        <end position="36"/>
    </location>
</feature>
<keyword evidence="1" id="KW-1133">Transmembrane helix</keyword>
<proteinExistence type="predicted"/>
<organism evidence="2 3">
    <name type="scientific">Tegillarca granosa</name>
    <name type="common">Malaysian cockle</name>
    <name type="synonym">Anadara granosa</name>
    <dbReference type="NCBI Taxonomy" id="220873"/>
    <lineage>
        <taxon>Eukaryota</taxon>
        <taxon>Metazoa</taxon>
        <taxon>Spiralia</taxon>
        <taxon>Lophotrochozoa</taxon>
        <taxon>Mollusca</taxon>
        <taxon>Bivalvia</taxon>
        <taxon>Autobranchia</taxon>
        <taxon>Pteriomorphia</taxon>
        <taxon>Arcoida</taxon>
        <taxon>Arcoidea</taxon>
        <taxon>Arcidae</taxon>
        <taxon>Tegillarca</taxon>
    </lineage>
</organism>